<comment type="subcellular location">
    <subcellularLocation>
        <location evidence="1">Cell membrane</location>
        <topology evidence="1">Multi-pass membrane protein</topology>
    </subcellularLocation>
</comment>
<evidence type="ECO:0000256" key="3">
    <source>
        <dbReference type="ARBA" id="ARBA00022448"/>
    </source>
</evidence>
<dbReference type="EMBL" id="UINC01125690">
    <property type="protein sequence ID" value="SVD03686.1"/>
    <property type="molecule type" value="Genomic_DNA"/>
</dbReference>
<evidence type="ECO:0000256" key="9">
    <source>
        <dbReference type="ARBA" id="ARBA00023136"/>
    </source>
</evidence>
<dbReference type="GO" id="GO:0015450">
    <property type="term" value="F:protein-transporting ATPase activity"/>
    <property type="evidence" value="ECO:0007669"/>
    <property type="project" value="InterPro"/>
</dbReference>
<gene>
    <name evidence="11" type="ORF">METZ01_LOCUS356540</name>
</gene>
<evidence type="ECO:0000256" key="2">
    <source>
        <dbReference type="ARBA" id="ARBA00008445"/>
    </source>
</evidence>
<dbReference type="PRINTS" id="PR01651">
    <property type="entry name" value="SECGEXPORT"/>
</dbReference>
<evidence type="ECO:0008006" key="12">
    <source>
        <dbReference type="Google" id="ProtNLM"/>
    </source>
</evidence>
<keyword evidence="5 10" id="KW-0812">Transmembrane</keyword>
<dbReference type="GO" id="GO:0043952">
    <property type="term" value="P:protein transport by the Sec complex"/>
    <property type="evidence" value="ECO:0007669"/>
    <property type="project" value="TreeGrafter"/>
</dbReference>
<dbReference type="GO" id="GO:0065002">
    <property type="term" value="P:intracellular protein transmembrane transport"/>
    <property type="evidence" value="ECO:0007669"/>
    <property type="project" value="TreeGrafter"/>
</dbReference>
<keyword evidence="9 10" id="KW-0472">Membrane</keyword>
<evidence type="ECO:0000256" key="7">
    <source>
        <dbReference type="ARBA" id="ARBA00022989"/>
    </source>
</evidence>
<evidence type="ECO:0000256" key="5">
    <source>
        <dbReference type="ARBA" id="ARBA00022692"/>
    </source>
</evidence>
<evidence type="ECO:0000256" key="8">
    <source>
        <dbReference type="ARBA" id="ARBA00023010"/>
    </source>
</evidence>
<sequence length="105" mass="10686">MTSLIIIQLILAVLLVALVLLQGSDNEGLGLGGGGGMGGMMSARGSANLLSRLTAITATLFMIMSVVLTISASVGSDKNILQSLPTISTTDETLKATEPAIPENN</sequence>
<reference evidence="11" key="1">
    <citation type="submission" date="2018-05" db="EMBL/GenBank/DDBJ databases">
        <authorList>
            <person name="Lanie J.A."/>
            <person name="Ng W.-L."/>
            <person name="Kazmierczak K.M."/>
            <person name="Andrzejewski T.M."/>
            <person name="Davidsen T.M."/>
            <person name="Wayne K.J."/>
            <person name="Tettelin H."/>
            <person name="Glass J.I."/>
            <person name="Rusch D."/>
            <person name="Podicherti R."/>
            <person name="Tsui H.-C.T."/>
            <person name="Winkler M.E."/>
        </authorList>
    </citation>
    <scope>NUCLEOTIDE SEQUENCE</scope>
</reference>
<protein>
    <recommendedName>
        <fullName evidence="12">Protein-export membrane protein SecG</fullName>
    </recommendedName>
</protein>
<proteinExistence type="inferred from homology"/>
<organism evidence="11">
    <name type="scientific">marine metagenome</name>
    <dbReference type="NCBI Taxonomy" id="408172"/>
    <lineage>
        <taxon>unclassified sequences</taxon>
        <taxon>metagenomes</taxon>
        <taxon>ecological metagenomes</taxon>
    </lineage>
</organism>
<keyword evidence="8" id="KW-0811">Translocation</keyword>
<evidence type="ECO:0000313" key="11">
    <source>
        <dbReference type="EMBL" id="SVD03686.1"/>
    </source>
</evidence>
<dbReference type="PANTHER" id="PTHR34182:SF1">
    <property type="entry name" value="PROTEIN-EXPORT MEMBRANE PROTEIN SECG"/>
    <property type="match status" value="1"/>
</dbReference>
<dbReference type="InterPro" id="IPR004692">
    <property type="entry name" value="SecG"/>
</dbReference>
<evidence type="ECO:0000256" key="4">
    <source>
        <dbReference type="ARBA" id="ARBA00022475"/>
    </source>
</evidence>
<evidence type="ECO:0000256" key="1">
    <source>
        <dbReference type="ARBA" id="ARBA00004651"/>
    </source>
</evidence>
<evidence type="ECO:0000256" key="6">
    <source>
        <dbReference type="ARBA" id="ARBA00022927"/>
    </source>
</evidence>
<accession>A0A382S197</accession>
<dbReference type="PANTHER" id="PTHR34182">
    <property type="entry name" value="PROTEIN-EXPORT MEMBRANE PROTEIN SECG"/>
    <property type="match status" value="1"/>
</dbReference>
<dbReference type="Pfam" id="PF03840">
    <property type="entry name" value="SecG"/>
    <property type="match status" value="1"/>
</dbReference>
<dbReference type="NCBIfam" id="TIGR00810">
    <property type="entry name" value="secG"/>
    <property type="match status" value="1"/>
</dbReference>
<keyword evidence="3" id="KW-0813">Transport</keyword>
<evidence type="ECO:0000256" key="10">
    <source>
        <dbReference type="SAM" id="Phobius"/>
    </source>
</evidence>
<comment type="similarity">
    <text evidence="2">Belongs to the SecG family.</text>
</comment>
<dbReference type="AlphaFoldDB" id="A0A382S197"/>
<keyword evidence="4" id="KW-1003">Cell membrane</keyword>
<feature type="transmembrane region" description="Helical" evidence="10">
    <location>
        <begin position="50"/>
        <end position="74"/>
    </location>
</feature>
<keyword evidence="7 10" id="KW-1133">Transmembrane helix</keyword>
<keyword evidence="6" id="KW-0653">Protein transport</keyword>
<name>A0A382S197_9ZZZZ</name>
<dbReference type="GO" id="GO:0009306">
    <property type="term" value="P:protein secretion"/>
    <property type="evidence" value="ECO:0007669"/>
    <property type="project" value="InterPro"/>
</dbReference>
<dbReference type="GO" id="GO:0005886">
    <property type="term" value="C:plasma membrane"/>
    <property type="evidence" value="ECO:0007669"/>
    <property type="project" value="UniProtKB-SubCell"/>
</dbReference>